<sequence length="61" mass="6592">MEALMLPLAALLGEPGRPRRHARSPTRTATGPQLAEAVGYQSASPWTSGAFEVERCTLRNL</sequence>
<evidence type="ECO:0000313" key="2">
    <source>
        <dbReference type="EMBL" id="PSM40366.1"/>
    </source>
</evidence>
<feature type="region of interest" description="Disordered" evidence="1">
    <location>
        <begin position="12"/>
        <end position="33"/>
    </location>
</feature>
<reference evidence="2 3" key="1">
    <citation type="submission" date="2018-03" db="EMBL/GenBank/DDBJ databases">
        <title>Streptomyces dioscori sp. nov., a novel endophytic actinobacterium isolated from bulbil of Dioscorea bulbifera L.</title>
        <authorList>
            <person name="Zhikuan W."/>
        </authorList>
    </citation>
    <scope>NUCLEOTIDE SEQUENCE [LARGE SCALE GENOMIC DNA]</scope>
    <source>
        <strain evidence="2 3">A217</strain>
    </source>
</reference>
<evidence type="ECO:0000313" key="3">
    <source>
        <dbReference type="Proteomes" id="UP000240429"/>
    </source>
</evidence>
<proteinExistence type="predicted"/>
<dbReference type="EMBL" id="PYBJ01000019">
    <property type="protein sequence ID" value="PSM40366.1"/>
    <property type="molecule type" value="Genomic_DNA"/>
</dbReference>
<organism evidence="2 3">
    <name type="scientific">Streptomyces dioscori</name>
    <dbReference type="NCBI Taxonomy" id="2109333"/>
    <lineage>
        <taxon>Bacteria</taxon>
        <taxon>Bacillati</taxon>
        <taxon>Actinomycetota</taxon>
        <taxon>Actinomycetes</taxon>
        <taxon>Kitasatosporales</taxon>
        <taxon>Streptomycetaceae</taxon>
        <taxon>Streptomyces</taxon>
        <taxon>Streptomyces aurantiacus group</taxon>
    </lineage>
</organism>
<gene>
    <name evidence="2" type="ORF">C6Y14_27130</name>
</gene>
<dbReference type="Proteomes" id="UP000240429">
    <property type="component" value="Unassembled WGS sequence"/>
</dbReference>
<keyword evidence="3" id="KW-1185">Reference proteome</keyword>
<accession>A0A2P8Q281</accession>
<comment type="caution">
    <text evidence="2">The sequence shown here is derived from an EMBL/GenBank/DDBJ whole genome shotgun (WGS) entry which is preliminary data.</text>
</comment>
<name>A0A2P8Q281_9ACTN</name>
<dbReference type="AlphaFoldDB" id="A0A2P8Q281"/>
<protein>
    <submittedName>
        <fullName evidence="2">Uncharacterized protein</fullName>
    </submittedName>
</protein>
<evidence type="ECO:0000256" key="1">
    <source>
        <dbReference type="SAM" id="MobiDB-lite"/>
    </source>
</evidence>